<keyword evidence="6 11" id="KW-0732">Signal</keyword>
<evidence type="ECO:0000256" key="5">
    <source>
        <dbReference type="ARBA" id="ARBA00022692"/>
    </source>
</evidence>
<comment type="caution">
    <text evidence="13">The sequence shown here is derived from an EMBL/GenBank/DDBJ whole genome shotgun (WGS) entry which is preliminary data.</text>
</comment>
<organism evidence="13 14">
    <name type="scientific">Variovorax ureilyticus</name>
    <dbReference type="NCBI Taxonomy" id="1836198"/>
    <lineage>
        <taxon>Bacteria</taxon>
        <taxon>Pseudomonadati</taxon>
        <taxon>Pseudomonadota</taxon>
        <taxon>Betaproteobacteria</taxon>
        <taxon>Burkholderiales</taxon>
        <taxon>Comamonadaceae</taxon>
        <taxon>Variovorax</taxon>
    </lineage>
</organism>
<evidence type="ECO:0000256" key="2">
    <source>
        <dbReference type="ARBA" id="ARBA00011233"/>
    </source>
</evidence>
<evidence type="ECO:0000313" key="14">
    <source>
        <dbReference type="Proteomes" id="UP001365846"/>
    </source>
</evidence>
<dbReference type="RefSeq" id="WP_340354892.1">
    <property type="nucleotide sequence ID" value="NZ_JBBKZU010000001.1"/>
</dbReference>
<dbReference type="InterPro" id="IPR050298">
    <property type="entry name" value="Gram-neg_bact_OMP"/>
</dbReference>
<dbReference type="PANTHER" id="PTHR34501">
    <property type="entry name" value="PROTEIN YDDL-RELATED"/>
    <property type="match status" value="1"/>
</dbReference>
<feature type="chain" id="PRO_5045530952" evidence="11">
    <location>
        <begin position="20"/>
        <end position="427"/>
    </location>
</feature>
<evidence type="ECO:0000313" key="13">
    <source>
        <dbReference type="EMBL" id="MEJ8809550.1"/>
    </source>
</evidence>
<dbReference type="EMBL" id="JBBKZU010000001">
    <property type="protein sequence ID" value="MEJ8809550.1"/>
    <property type="molecule type" value="Genomic_DNA"/>
</dbReference>
<keyword evidence="5" id="KW-0812">Transmembrane</keyword>
<dbReference type="Pfam" id="PF13609">
    <property type="entry name" value="Porin_4"/>
    <property type="match status" value="1"/>
</dbReference>
<accession>A0ABU8V7E8</accession>
<dbReference type="Gene3D" id="2.40.160.10">
    <property type="entry name" value="Porin"/>
    <property type="match status" value="1"/>
</dbReference>
<dbReference type="InterPro" id="IPR023614">
    <property type="entry name" value="Porin_dom_sf"/>
</dbReference>
<dbReference type="InterPro" id="IPR033900">
    <property type="entry name" value="Gram_neg_porin_domain"/>
</dbReference>
<dbReference type="PANTHER" id="PTHR34501:SF9">
    <property type="entry name" value="MAJOR OUTER MEMBRANE PROTEIN P.IA"/>
    <property type="match status" value="1"/>
</dbReference>
<dbReference type="CDD" id="cd00342">
    <property type="entry name" value="gram_neg_porins"/>
    <property type="match status" value="1"/>
</dbReference>
<dbReference type="SUPFAM" id="SSF56935">
    <property type="entry name" value="Porins"/>
    <property type="match status" value="1"/>
</dbReference>
<evidence type="ECO:0000256" key="3">
    <source>
        <dbReference type="ARBA" id="ARBA00022448"/>
    </source>
</evidence>
<dbReference type="Proteomes" id="UP001365846">
    <property type="component" value="Unassembled WGS sequence"/>
</dbReference>
<evidence type="ECO:0000256" key="6">
    <source>
        <dbReference type="ARBA" id="ARBA00022729"/>
    </source>
</evidence>
<evidence type="ECO:0000256" key="11">
    <source>
        <dbReference type="SAM" id="SignalP"/>
    </source>
</evidence>
<evidence type="ECO:0000256" key="7">
    <source>
        <dbReference type="ARBA" id="ARBA00023065"/>
    </source>
</evidence>
<keyword evidence="3" id="KW-0813">Transport</keyword>
<proteinExistence type="predicted"/>
<comment type="subcellular location">
    <subcellularLocation>
        <location evidence="1">Cell outer membrane</location>
        <topology evidence="1">Multi-pass membrane protein</topology>
    </subcellularLocation>
</comment>
<name>A0ABU8V7E8_9BURK</name>
<evidence type="ECO:0000259" key="12">
    <source>
        <dbReference type="Pfam" id="PF13609"/>
    </source>
</evidence>
<reference evidence="13 14" key="1">
    <citation type="submission" date="2024-03" db="EMBL/GenBank/DDBJ databases">
        <title>Novel species of the genus Variovorax.</title>
        <authorList>
            <person name="Liu Q."/>
            <person name="Xin Y.-H."/>
        </authorList>
    </citation>
    <scope>NUCLEOTIDE SEQUENCE [LARGE SCALE GENOMIC DNA]</scope>
    <source>
        <strain evidence="13 14">KACC 18899</strain>
    </source>
</reference>
<comment type="subunit">
    <text evidence="2">Homotrimer.</text>
</comment>
<keyword evidence="8" id="KW-0626">Porin</keyword>
<protein>
    <submittedName>
        <fullName evidence="13">Porin</fullName>
    </submittedName>
</protein>
<evidence type="ECO:0000256" key="10">
    <source>
        <dbReference type="ARBA" id="ARBA00023237"/>
    </source>
</evidence>
<keyword evidence="9" id="KW-0472">Membrane</keyword>
<sequence length="427" mass="45084">MKKTLVAVAALAAIGTASAQSSVTIFGVVDASISSYSNKAEDRKYPTVANPNYFNVGTVTTSRTGLGNSGYNASRLGFRGTEDLGGGMAASFWLEAGLGNDQGTAGKSGLAFNRRSTVSLSGPFGEVRLGRDYTPTYWNDTVFDPFGTSGVGTSLIYSANNGYKGNTNYDRASNSVGYFLPPNLGGFYGQVMYSFHEQVKYTPGNATPDELNNSRTGRYVGGRFGYATGSLDVAASIGSSTVGDNFHDGLTSKVNTWNLGASYDFGPVKLFGEYSQAKNRVSDSITDPLMGFRSPNEPSVKGWLVGATVPVGAGLVRVSYSSVKYDLDEATTLANPGAAFDPIFNPYVSNPDPKANKFAIGYVHNLSKRTALYATVARVSNKDGAGLSVNGDLGFAQSYRPTFSTAQAAALTPKTSTGYDIGIRHTF</sequence>
<feature type="domain" description="Porin" evidence="12">
    <location>
        <begin position="7"/>
        <end position="383"/>
    </location>
</feature>
<evidence type="ECO:0000256" key="1">
    <source>
        <dbReference type="ARBA" id="ARBA00004571"/>
    </source>
</evidence>
<evidence type="ECO:0000256" key="8">
    <source>
        <dbReference type="ARBA" id="ARBA00023114"/>
    </source>
</evidence>
<keyword evidence="7" id="KW-0406">Ion transport</keyword>
<gene>
    <name evidence="13" type="ORF">WKW77_00625</name>
</gene>
<keyword evidence="14" id="KW-1185">Reference proteome</keyword>
<feature type="signal peptide" evidence="11">
    <location>
        <begin position="1"/>
        <end position="19"/>
    </location>
</feature>
<keyword evidence="4" id="KW-1134">Transmembrane beta strand</keyword>
<keyword evidence="10" id="KW-0998">Cell outer membrane</keyword>
<evidence type="ECO:0000256" key="9">
    <source>
        <dbReference type="ARBA" id="ARBA00023136"/>
    </source>
</evidence>
<evidence type="ECO:0000256" key="4">
    <source>
        <dbReference type="ARBA" id="ARBA00022452"/>
    </source>
</evidence>